<dbReference type="Gene3D" id="3.40.710.10">
    <property type="entry name" value="DD-peptidase/beta-lactamase superfamily"/>
    <property type="match status" value="1"/>
</dbReference>
<organism evidence="2 4">
    <name type="scientific">Didymodactylos carnosus</name>
    <dbReference type="NCBI Taxonomy" id="1234261"/>
    <lineage>
        <taxon>Eukaryota</taxon>
        <taxon>Metazoa</taxon>
        <taxon>Spiralia</taxon>
        <taxon>Gnathifera</taxon>
        <taxon>Rotifera</taxon>
        <taxon>Eurotatoria</taxon>
        <taxon>Bdelloidea</taxon>
        <taxon>Philodinida</taxon>
        <taxon>Philodinidae</taxon>
        <taxon>Didymodactylos</taxon>
    </lineage>
</organism>
<evidence type="ECO:0000313" key="2">
    <source>
        <dbReference type="EMBL" id="CAF1232495.1"/>
    </source>
</evidence>
<comment type="caution">
    <text evidence="2">The sequence shown here is derived from an EMBL/GenBank/DDBJ whole genome shotgun (WGS) entry which is preliminary data.</text>
</comment>
<dbReference type="InterPro" id="IPR012338">
    <property type="entry name" value="Beta-lactam/transpept-like"/>
</dbReference>
<dbReference type="SUPFAM" id="SSF56601">
    <property type="entry name" value="beta-lactamase/transpeptidase-like"/>
    <property type="match status" value="1"/>
</dbReference>
<proteinExistence type="predicted"/>
<dbReference type="EMBL" id="CAJOBA010037344">
    <property type="protein sequence ID" value="CAF4040604.1"/>
    <property type="molecule type" value="Genomic_DNA"/>
</dbReference>
<dbReference type="AlphaFoldDB" id="A0A8S2EI51"/>
<dbReference type="InterPro" id="IPR001466">
    <property type="entry name" value="Beta-lactam-related"/>
</dbReference>
<gene>
    <name evidence="2" type="ORF">OVA965_LOCUS25445</name>
    <name evidence="3" type="ORF">TMI583_LOCUS26173</name>
</gene>
<dbReference type="Proteomes" id="UP000677228">
    <property type="component" value="Unassembled WGS sequence"/>
</dbReference>
<evidence type="ECO:0000259" key="1">
    <source>
        <dbReference type="Pfam" id="PF00144"/>
    </source>
</evidence>
<sequence>MFFTDASLPLFEKVYVKKGYALNELIKLFSYLPLDFKPGTKFEYSNSNYIILGAVTEHVMSSAPALSKLGIEDKENAYRQLLYKYILNPIKMHHTIYQNGHDNYYKKDNYREKYQIKVMKHLIKPILLKQIIPPSRISRKNPYGRDGYGLIINDDVKEQINIILFSDIFECPVGDYADYIQSILTTAEDGEFDAKRHRQRFNTTLKTKKRFKNKFL</sequence>
<feature type="domain" description="Beta-lactamase-related" evidence="1">
    <location>
        <begin position="21"/>
        <end position="96"/>
    </location>
</feature>
<reference evidence="2" key="1">
    <citation type="submission" date="2021-02" db="EMBL/GenBank/DDBJ databases">
        <authorList>
            <person name="Nowell W R."/>
        </authorList>
    </citation>
    <scope>NUCLEOTIDE SEQUENCE</scope>
</reference>
<accession>A0A8S2EI51</accession>
<dbReference type="EMBL" id="CAJNOK010015798">
    <property type="protein sequence ID" value="CAF1232495.1"/>
    <property type="molecule type" value="Genomic_DNA"/>
</dbReference>
<name>A0A8S2EI51_9BILA</name>
<protein>
    <recommendedName>
        <fullName evidence="1">Beta-lactamase-related domain-containing protein</fullName>
    </recommendedName>
</protein>
<dbReference type="Pfam" id="PF00144">
    <property type="entry name" value="Beta-lactamase"/>
    <property type="match status" value="1"/>
</dbReference>
<evidence type="ECO:0000313" key="4">
    <source>
        <dbReference type="Proteomes" id="UP000677228"/>
    </source>
</evidence>
<evidence type="ECO:0000313" key="3">
    <source>
        <dbReference type="EMBL" id="CAF4040604.1"/>
    </source>
</evidence>
<dbReference type="Proteomes" id="UP000682733">
    <property type="component" value="Unassembled WGS sequence"/>
</dbReference>